<protein>
    <submittedName>
        <fullName evidence="1">Uncharacterized protein</fullName>
    </submittedName>
</protein>
<gene>
    <name evidence="1" type="ORF">MLD38_003884</name>
</gene>
<reference evidence="2" key="1">
    <citation type="journal article" date="2023" name="Front. Plant Sci.">
        <title>Chromosomal-level genome assembly of Melastoma candidum provides insights into trichome evolution.</title>
        <authorList>
            <person name="Zhong Y."/>
            <person name="Wu W."/>
            <person name="Sun C."/>
            <person name="Zou P."/>
            <person name="Liu Y."/>
            <person name="Dai S."/>
            <person name="Zhou R."/>
        </authorList>
    </citation>
    <scope>NUCLEOTIDE SEQUENCE [LARGE SCALE GENOMIC DNA]</scope>
</reference>
<name>A0ACB9S742_9MYRT</name>
<sequence>MSNVMRCDEGTREADVDVSCPLTPNEMSKCEVSSEWAASHDEGHPQKDKDIEKVCCRQPTPSLWCSASSQFSLPMSHPPHNSSDHLQLQAIRPQYFPPAPTATSTPRRSSHFADFRDPVQLLALPEQQSSIQKNGTKPEVSANDSTLSPKDPTLATKLPEPPQIPCAGEDLPDLHCHSSGVPLHRLPHRVLGFLWLPLDGTMDSTPSEAPPSQIPSLAKSVRSPSDATTTSLGSHLSSSRQAP</sequence>
<keyword evidence="2" id="KW-1185">Reference proteome</keyword>
<dbReference type="EMBL" id="CM042881">
    <property type="protein sequence ID" value="KAI4385896.1"/>
    <property type="molecule type" value="Genomic_DNA"/>
</dbReference>
<comment type="caution">
    <text evidence="1">The sequence shown here is derived from an EMBL/GenBank/DDBJ whole genome shotgun (WGS) entry which is preliminary data.</text>
</comment>
<organism evidence="1 2">
    <name type="scientific">Melastoma candidum</name>
    <dbReference type="NCBI Taxonomy" id="119954"/>
    <lineage>
        <taxon>Eukaryota</taxon>
        <taxon>Viridiplantae</taxon>
        <taxon>Streptophyta</taxon>
        <taxon>Embryophyta</taxon>
        <taxon>Tracheophyta</taxon>
        <taxon>Spermatophyta</taxon>
        <taxon>Magnoliopsida</taxon>
        <taxon>eudicotyledons</taxon>
        <taxon>Gunneridae</taxon>
        <taxon>Pentapetalae</taxon>
        <taxon>rosids</taxon>
        <taxon>malvids</taxon>
        <taxon>Myrtales</taxon>
        <taxon>Melastomataceae</taxon>
        <taxon>Melastomatoideae</taxon>
        <taxon>Melastomateae</taxon>
        <taxon>Melastoma</taxon>
    </lineage>
</organism>
<evidence type="ECO:0000313" key="1">
    <source>
        <dbReference type="EMBL" id="KAI4385896.1"/>
    </source>
</evidence>
<evidence type="ECO:0000313" key="2">
    <source>
        <dbReference type="Proteomes" id="UP001057402"/>
    </source>
</evidence>
<accession>A0ACB9S742</accession>
<dbReference type="Proteomes" id="UP001057402">
    <property type="component" value="Chromosome 2"/>
</dbReference>
<proteinExistence type="predicted"/>